<evidence type="ECO:0000313" key="13">
    <source>
        <dbReference type="EMBL" id="AEW98835.1"/>
    </source>
</evidence>
<dbReference type="SUPFAM" id="SSF55874">
    <property type="entry name" value="ATPase domain of HSP90 chaperone/DNA topoisomerase II/histidine kinase"/>
    <property type="match status" value="1"/>
</dbReference>
<keyword evidence="14" id="KW-1185">Reference proteome</keyword>
<dbReference type="InterPro" id="IPR003594">
    <property type="entry name" value="HATPase_dom"/>
</dbReference>
<gene>
    <name evidence="13" type="ordered locus">SCATT_p06420</name>
</gene>
<evidence type="ECO:0000259" key="12">
    <source>
        <dbReference type="PROSITE" id="PS50885"/>
    </source>
</evidence>
<dbReference type="InterPro" id="IPR036890">
    <property type="entry name" value="HATPase_C_sf"/>
</dbReference>
<dbReference type="SMART" id="SM00304">
    <property type="entry name" value="HAMP"/>
    <property type="match status" value="1"/>
</dbReference>
<evidence type="ECO:0000256" key="5">
    <source>
        <dbReference type="ARBA" id="ARBA00022679"/>
    </source>
</evidence>
<dbReference type="GO" id="GO:0005886">
    <property type="term" value="C:plasma membrane"/>
    <property type="evidence" value="ECO:0007669"/>
    <property type="project" value="UniProtKB-SubCell"/>
</dbReference>
<keyword evidence="4" id="KW-0597">Phosphoprotein</keyword>
<proteinExistence type="predicted"/>
<protein>
    <recommendedName>
        <fullName evidence="3">histidine kinase</fullName>
        <ecNumber evidence="3">2.7.13.3</ecNumber>
    </recommendedName>
</protein>
<dbReference type="RefSeq" id="WP_014151543.1">
    <property type="nucleotide sequence ID" value="NC_016113.1"/>
</dbReference>
<evidence type="ECO:0000313" key="14">
    <source>
        <dbReference type="Proteomes" id="UP000007842"/>
    </source>
</evidence>
<dbReference type="Pfam" id="PF02518">
    <property type="entry name" value="HATPase_c"/>
    <property type="match status" value="1"/>
</dbReference>
<dbReference type="SUPFAM" id="SSF158472">
    <property type="entry name" value="HAMP domain-like"/>
    <property type="match status" value="1"/>
</dbReference>
<evidence type="ECO:0000256" key="9">
    <source>
        <dbReference type="ARBA" id="ARBA00023012"/>
    </source>
</evidence>
<evidence type="ECO:0000256" key="1">
    <source>
        <dbReference type="ARBA" id="ARBA00000085"/>
    </source>
</evidence>
<feature type="domain" description="Histidine kinase" evidence="11">
    <location>
        <begin position="277"/>
        <end position="482"/>
    </location>
</feature>
<dbReference type="InterPro" id="IPR050428">
    <property type="entry name" value="TCS_sensor_his_kinase"/>
</dbReference>
<evidence type="ECO:0000256" key="2">
    <source>
        <dbReference type="ARBA" id="ARBA00004236"/>
    </source>
</evidence>
<name>F8JJ65_STREN</name>
<keyword evidence="10" id="KW-0472">Membrane</keyword>
<geneLocation type="plasmid" evidence="13 14">
    <name>pSCATT</name>
</geneLocation>
<accession>G8XH89</accession>
<dbReference type="InterPro" id="IPR003661">
    <property type="entry name" value="HisK_dim/P_dom"/>
</dbReference>
<evidence type="ECO:0000256" key="3">
    <source>
        <dbReference type="ARBA" id="ARBA00012438"/>
    </source>
</evidence>
<sequence>MADRRAGRERRRAPRWRGSVRARTTAASTLVVAVALVGAGGAVLAVLHRNLVDATSLQAEVTAREVATQITNGAEFSSLALPNAENQPVQVVKSDGTVLAAGPRLRGAPPFAGFAPAPRQPRRPADPDDRVYVPGSAATTVRFDTVRFRLPGVADARPYRVAAVYAATARDHIVTVYAGASLNTERQAITSARNVMMLGLLPLIAVIALASWLVTRRALRPVEAIRAELAEIMKGDLSRRVPQPDARDEVARLAATTNATLAALEESAGRQRRFIADASHELRSPITSLRTQLEVARAHPELLEIGGLIDDTLRLERLASDLLLLARLDAGEPPRTERVDLAALVREELAHRAADRVPVTAALPGRPTAVTGNRAQLAHVLGNLVDNAQRHAVSAVTVTVRRADDRVTLEVADDGPGVPAADRERIFERFVRLDDARSRDDGGSGLGLAIVRNLTHRHLGTIEVTEAPGGGARFVTTLPAAPG</sequence>
<dbReference type="InterPro" id="IPR003660">
    <property type="entry name" value="HAMP_dom"/>
</dbReference>
<keyword evidence="8" id="KW-1133">Transmembrane helix</keyword>
<keyword evidence="7 13" id="KW-0418">Kinase</keyword>
<dbReference type="SUPFAM" id="SSF47384">
    <property type="entry name" value="Homodimeric domain of signal transducing histidine kinase"/>
    <property type="match status" value="1"/>
</dbReference>
<dbReference type="Gene3D" id="3.30.565.10">
    <property type="entry name" value="Histidine kinase-like ATPase, C-terminal domain"/>
    <property type="match status" value="1"/>
</dbReference>
<dbReference type="InterPro" id="IPR005467">
    <property type="entry name" value="His_kinase_dom"/>
</dbReference>
<keyword evidence="13" id="KW-0614">Plasmid</keyword>
<evidence type="ECO:0000259" key="11">
    <source>
        <dbReference type="PROSITE" id="PS50109"/>
    </source>
</evidence>
<evidence type="ECO:0000256" key="8">
    <source>
        <dbReference type="ARBA" id="ARBA00022989"/>
    </source>
</evidence>
<comment type="catalytic activity">
    <reaction evidence="1">
        <text>ATP + protein L-histidine = ADP + protein N-phospho-L-histidine.</text>
        <dbReference type="EC" id="2.7.13.3"/>
    </reaction>
</comment>
<accession>F8JJ65</accession>
<comment type="subcellular location">
    <subcellularLocation>
        <location evidence="2">Cell membrane</location>
    </subcellularLocation>
</comment>
<dbReference type="PRINTS" id="PR00344">
    <property type="entry name" value="BCTRLSENSOR"/>
</dbReference>
<dbReference type="HOGENOM" id="CLU_000445_89_6_11"/>
<evidence type="ECO:0000256" key="10">
    <source>
        <dbReference type="ARBA" id="ARBA00023136"/>
    </source>
</evidence>
<evidence type="ECO:0000256" key="7">
    <source>
        <dbReference type="ARBA" id="ARBA00022777"/>
    </source>
</evidence>
<dbReference type="Pfam" id="PF00672">
    <property type="entry name" value="HAMP"/>
    <property type="match status" value="1"/>
</dbReference>
<dbReference type="SMART" id="SM00388">
    <property type="entry name" value="HisKA"/>
    <property type="match status" value="1"/>
</dbReference>
<dbReference type="Pfam" id="PF00512">
    <property type="entry name" value="HisKA"/>
    <property type="match status" value="1"/>
</dbReference>
<dbReference type="Gene3D" id="6.10.340.10">
    <property type="match status" value="1"/>
</dbReference>
<organism evidence="13 14">
    <name type="scientific">Streptantibioticus cattleyicolor (strain ATCC 35852 / DSM 46488 / JCM 4925 / NBRC 14057 / NRRL 8057)</name>
    <name type="common">Streptomyces cattleya</name>
    <dbReference type="NCBI Taxonomy" id="1003195"/>
    <lineage>
        <taxon>Bacteria</taxon>
        <taxon>Bacillati</taxon>
        <taxon>Actinomycetota</taxon>
        <taxon>Actinomycetes</taxon>
        <taxon>Kitasatosporales</taxon>
        <taxon>Streptomycetaceae</taxon>
        <taxon>Streptantibioticus</taxon>
    </lineage>
</organism>
<dbReference type="GO" id="GO:0000155">
    <property type="term" value="F:phosphorelay sensor kinase activity"/>
    <property type="evidence" value="ECO:0007669"/>
    <property type="project" value="InterPro"/>
</dbReference>
<dbReference type="OrthoDB" id="9786919at2"/>
<reference evidence="14" key="1">
    <citation type="submission" date="2011-12" db="EMBL/GenBank/DDBJ databases">
        <title>Complete genome sequence of Streptomyces cattleya strain DSM 46488.</title>
        <authorList>
            <person name="Ou H.-Y."/>
            <person name="Li P."/>
            <person name="Zhao C."/>
            <person name="O'Hagan D."/>
            <person name="Deng Z."/>
        </authorList>
    </citation>
    <scope>NUCLEOTIDE SEQUENCE [LARGE SCALE GENOMIC DNA]</scope>
    <source>
        <strain evidence="14">ATCC 35852 / DSM 46488 / JCM 4925 / NBRC 14057 / NRRL 8057</strain>
        <plasmid evidence="14">Plasmid pSCATT</plasmid>
    </source>
</reference>
<dbReference type="SMART" id="SM00387">
    <property type="entry name" value="HATPase_c"/>
    <property type="match status" value="1"/>
</dbReference>
<dbReference type="CDD" id="cd00075">
    <property type="entry name" value="HATPase"/>
    <property type="match status" value="1"/>
</dbReference>
<dbReference type="Gene3D" id="1.10.287.130">
    <property type="match status" value="1"/>
</dbReference>
<dbReference type="EMBL" id="CP003229">
    <property type="protein sequence ID" value="AEW98835.1"/>
    <property type="molecule type" value="Genomic_DNA"/>
</dbReference>
<dbReference type="PROSITE" id="PS50109">
    <property type="entry name" value="HIS_KIN"/>
    <property type="match status" value="1"/>
</dbReference>
<keyword evidence="5" id="KW-0808">Transferase</keyword>
<feature type="domain" description="HAMP" evidence="12">
    <location>
        <begin position="216"/>
        <end position="269"/>
    </location>
</feature>
<dbReference type="EC" id="2.7.13.3" evidence="3"/>
<dbReference type="PANTHER" id="PTHR45436">
    <property type="entry name" value="SENSOR HISTIDINE KINASE YKOH"/>
    <property type="match status" value="1"/>
</dbReference>
<evidence type="ECO:0000256" key="6">
    <source>
        <dbReference type="ARBA" id="ARBA00022692"/>
    </source>
</evidence>
<dbReference type="CDD" id="cd00082">
    <property type="entry name" value="HisKA"/>
    <property type="match status" value="1"/>
</dbReference>
<dbReference type="PATRIC" id="fig|1003195.11.peg.1051"/>
<dbReference type="PANTHER" id="PTHR45436:SF5">
    <property type="entry name" value="SENSOR HISTIDINE KINASE TRCS"/>
    <property type="match status" value="1"/>
</dbReference>
<keyword evidence="6" id="KW-0812">Transmembrane</keyword>
<dbReference type="AlphaFoldDB" id="F8JJ65"/>
<dbReference type="InterPro" id="IPR004358">
    <property type="entry name" value="Sig_transdc_His_kin-like_C"/>
</dbReference>
<dbReference type="KEGG" id="sct:SCAT_p1094"/>
<dbReference type="PROSITE" id="PS50885">
    <property type="entry name" value="HAMP"/>
    <property type="match status" value="1"/>
</dbReference>
<dbReference type="Proteomes" id="UP000007842">
    <property type="component" value="Plasmid pSCATT"/>
</dbReference>
<dbReference type="InterPro" id="IPR036097">
    <property type="entry name" value="HisK_dim/P_sf"/>
</dbReference>
<keyword evidence="9" id="KW-0902">Two-component regulatory system</keyword>
<dbReference type="KEGG" id="scy:SCATT_p06420"/>
<dbReference type="FunFam" id="1.10.287.130:FF:000009">
    <property type="entry name" value="Two-component sensor histidine kinase"/>
    <property type="match status" value="1"/>
</dbReference>
<evidence type="ECO:0000256" key="4">
    <source>
        <dbReference type="ARBA" id="ARBA00022553"/>
    </source>
</evidence>